<evidence type="ECO:0000313" key="3">
    <source>
        <dbReference type="Proteomes" id="UP000235145"/>
    </source>
</evidence>
<feature type="compositionally biased region" description="Basic and acidic residues" evidence="1">
    <location>
        <begin position="19"/>
        <end position="28"/>
    </location>
</feature>
<keyword evidence="3" id="KW-1185">Reference proteome</keyword>
<proteinExistence type="predicted"/>
<dbReference type="EMBL" id="NBSK02000002">
    <property type="protein sequence ID" value="KAJ0220168.1"/>
    <property type="molecule type" value="Genomic_DNA"/>
</dbReference>
<sequence>MFIRKSKQPSGSQKRKKRKLDEEKRKADAGALDKFIHRQPIEEHIEEDVEEHIEEHIEEHVEDKEHIEVKESKEQEPVKELVDIYDPRRWEKLSSEEIKLLVQKGPKRDNSIMYGPYGKFGRRFSAALYTRTLPNLEKCDREWLVYSKELDKVFCFCCKVFRKGISKGKLDGEGYADWHHVTTRVKEHEISLDHLTNRNKWFDMRKRLNLNETIDKVQYEQFKKERDYWKQVLLRIIAVVKFLAKHNLAFRGSNEKLYKKGNYKLYFFCSNSTKYLFVNYYD</sequence>
<protein>
    <recommendedName>
        <fullName evidence="4">TTF-type domain-containing protein</fullName>
    </recommendedName>
</protein>
<accession>A0A9R1WA70</accession>
<dbReference type="PANTHER" id="PTHR45749:SF35">
    <property type="entry name" value="AC-LIKE TRANSPOSASE-RELATED"/>
    <property type="match status" value="1"/>
</dbReference>
<comment type="caution">
    <text evidence="2">The sequence shown here is derived from an EMBL/GenBank/DDBJ whole genome shotgun (WGS) entry which is preliminary data.</text>
</comment>
<evidence type="ECO:0008006" key="4">
    <source>
        <dbReference type="Google" id="ProtNLM"/>
    </source>
</evidence>
<dbReference type="PANTHER" id="PTHR45749">
    <property type="match status" value="1"/>
</dbReference>
<feature type="region of interest" description="Disordered" evidence="1">
    <location>
        <begin position="1"/>
        <end position="28"/>
    </location>
</feature>
<organism evidence="2 3">
    <name type="scientific">Lactuca sativa</name>
    <name type="common">Garden lettuce</name>
    <dbReference type="NCBI Taxonomy" id="4236"/>
    <lineage>
        <taxon>Eukaryota</taxon>
        <taxon>Viridiplantae</taxon>
        <taxon>Streptophyta</taxon>
        <taxon>Embryophyta</taxon>
        <taxon>Tracheophyta</taxon>
        <taxon>Spermatophyta</taxon>
        <taxon>Magnoliopsida</taxon>
        <taxon>eudicotyledons</taxon>
        <taxon>Gunneridae</taxon>
        <taxon>Pentapetalae</taxon>
        <taxon>asterids</taxon>
        <taxon>campanulids</taxon>
        <taxon>Asterales</taxon>
        <taxon>Asteraceae</taxon>
        <taxon>Cichorioideae</taxon>
        <taxon>Cichorieae</taxon>
        <taxon>Lactucinae</taxon>
        <taxon>Lactuca</taxon>
    </lineage>
</organism>
<reference evidence="2 3" key="1">
    <citation type="journal article" date="2017" name="Nat. Commun.">
        <title>Genome assembly with in vitro proximity ligation data and whole-genome triplication in lettuce.</title>
        <authorList>
            <person name="Reyes-Chin-Wo S."/>
            <person name="Wang Z."/>
            <person name="Yang X."/>
            <person name="Kozik A."/>
            <person name="Arikit S."/>
            <person name="Song C."/>
            <person name="Xia L."/>
            <person name="Froenicke L."/>
            <person name="Lavelle D.O."/>
            <person name="Truco M.J."/>
            <person name="Xia R."/>
            <person name="Zhu S."/>
            <person name="Xu C."/>
            <person name="Xu H."/>
            <person name="Xu X."/>
            <person name="Cox K."/>
            <person name="Korf I."/>
            <person name="Meyers B.C."/>
            <person name="Michelmore R.W."/>
        </authorList>
    </citation>
    <scope>NUCLEOTIDE SEQUENCE [LARGE SCALE GENOMIC DNA]</scope>
    <source>
        <strain evidence="3">cv. Salinas</strain>
        <tissue evidence="2">Seedlings</tissue>
    </source>
</reference>
<evidence type="ECO:0000256" key="1">
    <source>
        <dbReference type="SAM" id="MobiDB-lite"/>
    </source>
</evidence>
<dbReference type="AlphaFoldDB" id="A0A9R1WA70"/>
<name>A0A9R1WA70_LACSA</name>
<evidence type="ECO:0000313" key="2">
    <source>
        <dbReference type="EMBL" id="KAJ0220168.1"/>
    </source>
</evidence>
<gene>
    <name evidence="2" type="ORF">LSAT_V11C200084830</name>
</gene>
<feature type="compositionally biased region" description="Basic residues" evidence="1">
    <location>
        <begin position="1"/>
        <end position="18"/>
    </location>
</feature>
<dbReference type="Proteomes" id="UP000235145">
    <property type="component" value="Unassembled WGS sequence"/>
</dbReference>